<evidence type="ECO:0000256" key="2">
    <source>
        <dbReference type="ARBA" id="ARBA00022553"/>
    </source>
</evidence>
<dbReference type="GO" id="GO:0005829">
    <property type="term" value="C:cytosol"/>
    <property type="evidence" value="ECO:0007669"/>
    <property type="project" value="TreeGrafter"/>
</dbReference>
<reference evidence="4" key="1">
    <citation type="submission" date="2021-02" db="EMBL/GenBank/DDBJ databases">
        <authorList>
            <person name="Nowell W R."/>
        </authorList>
    </citation>
    <scope>NUCLEOTIDE SEQUENCE</scope>
</reference>
<dbReference type="Gene3D" id="1.10.1200.10">
    <property type="entry name" value="ACP-like"/>
    <property type="match status" value="1"/>
</dbReference>
<accession>A0A815CCE6</accession>
<dbReference type="GO" id="GO:0044550">
    <property type="term" value="P:secondary metabolite biosynthetic process"/>
    <property type="evidence" value="ECO:0007669"/>
    <property type="project" value="TreeGrafter"/>
</dbReference>
<dbReference type="InterPro" id="IPR009081">
    <property type="entry name" value="PP-bd_ACP"/>
</dbReference>
<dbReference type="InterPro" id="IPR023213">
    <property type="entry name" value="CAT-like_dom_sf"/>
</dbReference>
<dbReference type="GO" id="GO:0043041">
    <property type="term" value="P:amino acid activation for nonribosomal peptide biosynthetic process"/>
    <property type="evidence" value="ECO:0007669"/>
    <property type="project" value="TreeGrafter"/>
</dbReference>
<feature type="domain" description="Carrier" evidence="3">
    <location>
        <begin position="87"/>
        <end position="167"/>
    </location>
</feature>
<dbReference type="PROSITE" id="PS50075">
    <property type="entry name" value="CARRIER"/>
    <property type="match status" value="1"/>
</dbReference>
<dbReference type="InterPro" id="IPR036736">
    <property type="entry name" value="ACP-like_sf"/>
</dbReference>
<dbReference type="InterPro" id="IPR001242">
    <property type="entry name" value="Condensation_dom"/>
</dbReference>
<dbReference type="AlphaFoldDB" id="A0A815CCE6"/>
<dbReference type="InterPro" id="IPR045851">
    <property type="entry name" value="AMP-bd_C_sf"/>
</dbReference>
<dbReference type="Gene3D" id="3.40.50.980">
    <property type="match status" value="2"/>
</dbReference>
<proteinExistence type="predicted"/>
<dbReference type="SUPFAM" id="SSF47336">
    <property type="entry name" value="ACP-like"/>
    <property type="match status" value="1"/>
</dbReference>
<dbReference type="Proteomes" id="UP000663828">
    <property type="component" value="Unassembled WGS sequence"/>
</dbReference>
<evidence type="ECO:0000313" key="4">
    <source>
        <dbReference type="EMBL" id="CAF1280951.1"/>
    </source>
</evidence>
<evidence type="ECO:0000259" key="3">
    <source>
        <dbReference type="PROSITE" id="PS50075"/>
    </source>
</evidence>
<sequence>MSSISSCIVIKWNNDHLVAYVQTDNDDVEYFREHCRSHLPSLMVPSIFIVVKQFPLSTNGKIDRKRLPQPDSSLLTNLSTSLNEMKRPENDFEECIHNIWSKILRYDGRKISTKANFFTIGGHSLLFIELYNIYQLTFDFDSHIISISSFLQQPTIIDHCQLLRSITNNKIQSNKWHSLHINQGIASFAQERIYVDENIRFSNKIAIYNELTALRIIEGSISLDRLSKALRYVLSKHKILRTALKFCNDNSILKQYITDKHEVFEPITDGIYNDEKELQDIIHRTVTNPCLFNLSTGHVFCCQILRQKTIFDNEKQDSKFIKNSDILILGFHHIATDRTSHQIFLRDLCFAYNTDVAWVEDEEALQYIDYSSHERLINFKPSCDFWRLEFKEYNFDHRLSLPFDQHRLLNDKRSGFGSSAEISFNRETSASFLNHAITHKITPFQLGLAVFYIFLFKLSNDEADLSIACLNVNRYKTELQNMMGMFITTLPYRLQFSTDWSFSKFVEQVKKKCLSIFEHSHYPLQNIINDFHLSQSGIPFFQTAFDFITTTSTTNQFSFDNVTLKSSISEKLVQIAKFDFMVTFVYNSILDDNTLSCKFICSNDLFRNATVAKFAERFEHLFEQIFHTDSSVNRDDLLASYITQFSLVLPEEINEIEDIVFCRQLDIINEAPASYAQSRIWLDEQIRFDSKTSQVAIYNMPFLHRISSNGFLLASRLHQAIQLVIRKHQALRTALYFDTEKNTLIQHVKELNNINHDELFTFVESTFETNEDLLKIMHNERGNPNYFNLSKGIVCRCHIVYYKEICRNGMISDKDAIIFNFHHALFDFPSMNIFHRDLDQAYTNGHLENDQSTTLRYIDFSIVEQRMPMVAASNFWLDTLRNFIIDRPLSLPFDRHRLPDEHRTGRGISVSFRFEKDLSGAFITYASVNNIQLEHLALASYFIFLFKLTNSEDDICIVMNHHGRCKPELMSIIGMFVNAIPMRCKINSQHSIQEFANYLKERVTQTIEYSYFPLQRILAQHPLNVRPAFLDTFFQFSSISNEISDTKVSINDISIITMPYSIQIDDAEIASKFDFSLNILYNPVTNQLSCTLDASTDLFNELTIIKMSQQFHGLLQQLLTSNTNDQCHQSICETSLLLSDDRMLIQSMNNTQTSYSCSTCIYHEFVCRVMAHPQKLSVELDDQCLTYCELLYYVQLLSIRLLNEYHVNPGDVVCQCVERSISMFVGMLSIIMIGGSYCPLSPRDPRNRLQHLLQQTQSDCVLVDSKLWIPW</sequence>
<dbReference type="Pfam" id="PF00501">
    <property type="entry name" value="AMP-binding"/>
    <property type="match status" value="1"/>
</dbReference>
<organism evidence="4 5">
    <name type="scientific">Adineta ricciae</name>
    <name type="common">Rotifer</name>
    <dbReference type="NCBI Taxonomy" id="249248"/>
    <lineage>
        <taxon>Eukaryota</taxon>
        <taxon>Metazoa</taxon>
        <taxon>Spiralia</taxon>
        <taxon>Gnathifera</taxon>
        <taxon>Rotifera</taxon>
        <taxon>Eurotatoria</taxon>
        <taxon>Bdelloidea</taxon>
        <taxon>Adinetida</taxon>
        <taxon>Adinetidae</taxon>
        <taxon>Adineta</taxon>
    </lineage>
</organism>
<dbReference type="SUPFAM" id="SSF56801">
    <property type="entry name" value="Acetyl-CoA synthetase-like"/>
    <property type="match status" value="2"/>
</dbReference>
<dbReference type="Gene3D" id="3.30.559.30">
    <property type="entry name" value="Nonribosomal peptide synthetase, condensation domain"/>
    <property type="match status" value="2"/>
</dbReference>
<name>A0A815CCE6_ADIRI</name>
<gene>
    <name evidence="4" type="ORF">XAT740_LOCUS27813</name>
</gene>
<dbReference type="EMBL" id="CAJNOR010002343">
    <property type="protein sequence ID" value="CAF1280951.1"/>
    <property type="molecule type" value="Genomic_DNA"/>
</dbReference>
<evidence type="ECO:0000313" key="5">
    <source>
        <dbReference type="Proteomes" id="UP000663828"/>
    </source>
</evidence>
<dbReference type="Pfam" id="PF00668">
    <property type="entry name" value="Condensation"/>
    <property type="match status" value="2"/>
</dbReference>
<dbReference type="GO" id="GO:0003824">
    <property type="term" value="F:catalytic activity"/>
    <property type="evidence" value="ECO:0007669"/>
    <property type="project" value="InterPro"/>
</dbReference>
<dbReference type="PANTHER" id="PTHR45527">
    <property type="entry name" value="NONRIBOSOMAL PEPTIDE SYNTHETASE"/>
    <property type="match status" value="1"/>
</dbReference>
<evidence type="ECO:0000256" key="1">
    <source>
        <dbReference type="ARBA" id="ARBA00022450"/>
    </source>
</evidence>
<dbReference type="GO" id="GO:0031177">
    <property type="term" value="F:phosphopantetheine binding"/>
    <property type="evidence" value="ECO:0007669"/>
    <property type="project" value="TreeGrafter"/>
</dbReference>
<protein>
    <recommendedName>
        <fullName evidence="3">Carrier domain-containing protein</fullName>
    </recommendedName>
</protein>
<comment type="caution">
    <text evidence="4">The sequence shown here is derived from an EMBL/GenBank/DDBJ whole genome shotgun (WGS) entry which is preliminary data.</text>
</comment>
<dbReference type="InterPro" id="IPR000873">
    <property type="entry name" value="AMP-dep_synth/lig_dom"/>
</dbReference>
<dbReference type="Gene3D" id="3.30.300.30">
    <property type="match status" value="1"/>
</dbReference>
<dbReference type="SUPFAM" id="SSF52777">
    <property type="entry name" value="CoA-dependent acyltransferases"/>
    <property type="match status" value="4"/>
</dbReference>
<keyword evidence="1" id="KW-0596">Phosphopantetheine</keyword>
<dbReference type="PANTHER" id="PTHR45527:SF1">
    <property type="entry name" value="FATTY ACID SYNTHASE"/>
    <property type="match status" value="1"/>
</dbReference>
<keyword evidence="2" id="KW-0597">Phosphoprotein</keyword>
<keyword evidence="5" id="KW-1185">Reference proteome</keyword>
<dbReference type="Gene3D" id="3.30.559.10">
    <property type="entry name" value="Chloramphenicol acetyltransferase-like domain"/>
    <property type="match status" value="2"/>
</dbReference>